<keyword evidence="2" id="KW-1185">Reference proteome</keyword>
<dbReference type="RefSeq" id="WP_161742908.1">
    <property type="nucleotide sequence ID" value="NZ_JAAAMV010000004.1"/>
</dbReference>
<protein>
    <submittedName>
        <fullName evidence="1">Uncharacterized protein</fullName>
    </submittedName>
</protein>
<dbReference type="EMBL" id="JAAAMV010000004">
    <property type="protein sequence ID" value="NBD24107.1"/>
    <property type="molecule type" value="Genomic_DNA"/>
</dbReference>
<organism evidence="1 2">
    <name type="scientific">Paenibacillus glycinis</name>
    <dbReference type="NCBI Taxonomy" id="2697035"/>
    <lineage>
        <taxon>Bacteria</taxon>
        <taxon>Bacillati</taxon>
        <taxon>Bacillota</taxon>
        <taxon>Bacilli</taxon>
        <taxon>Bacillales</taxon>
        <taxon>Paenibacillaceae</taxon>
        <taxon>Paenibacillus</taxon>
    </lineage>
</organism>
<dbReference type="Proteomes" id="UP000665561">
    <property type="component" value="Unassembled WGS sequence"/>
</dbReference>
<gene>
    <name evidence="1" type="ORF">GT019_09495</name>
</gene>
<name>A0ABW9XNA0_9BACL</name>
<proteinExistence type="predicted"/>
<evidence type="ECO:0000313" key="1">
    <source>
        <dbReference type="EMBL" id="NBD24107.1"/>
    </source>
</evidence>
<accession>A0ABW9XNA0</accession>
<comment type="caution">
    <text evidence="1">The sequence shown here is derived from an EMBL/GenBank/DDBJ whole genome shotgun (WGS) entry which is preliminary data.</text>
</comment>
<reference evidence="1 2" key="1">
    <citation type="submission" date="2020-01" db="EMBL/GenBank/DDBJ databases">
        <title>Paenibacillus soybeanensis sp. nov. isolated from the nodules of soybean (Glycine max(L.) Merr).</title>
        <authorList>
            <person name="Wang H."/>
        </authorList>
    </citation>
    <scope>NUCLEOTIDE SEQUENCE [LARGE SCALE GENOMIC DNA]</scope>
    <source>
        <strain evidence="1 2">T1</strain>
    </source>
</reference>
<evidence type="ECO:0000313" key="2">
    <source>
        <dbReference type="Proteomes" id="UP000665561"/>
    </source>
</evidence>
<sequence length="54" mass="6077">MEFKPAQLDRMALAQLQQFEHELRERTSAEIVVVAYQASADAAQGARSNGEREQ</sequence>